<dbReference type="PANTHER" id="PTHR42685">
    <property type="entry name" value="GERANYLGERANYL DIPHOSPHATE REDUCTASE"/>
    <property type="match status" value="1"/>
</dbReference>
<dbReference type="GO" id="GO:0016628">
    <property type="term" value="F:oxidoreductase activity, acting on the CH-CH group of donors, NAD or NADP as acceptor"/>
    <property type="evidence" value="ECO:0007669"/>
    <property type="project" value="InterPro"/>
</dbReference>
<dbReference type="InterPro" id="IPR050407">
    <property type="entry name" value="Geranylgeranyl_reductase"/>
</dbReference>
<keyword evidence="3" id="KW-1185">Reference proteome</keyword>
<dbReference type="STRING" id="388950.GCA_001611675_01194"/>
<proteinExistence type="predicted"/>
<dbReference type="PRINTS" id="PR00420">
    <property type="entry name" value="RNGMNOXGNASE"/>
</dbReference>
<dbReference type="RefSeq" id="WP_068837305.1">
    <property type="nucleotide sequence ID" value="NZ_BMXC01000002.1"/>
</dbReference>
<dbReference type="PANTHER" id="PTHR42685:SF22">
    <property type="entry name" value="CONDITIONED MEDIUM FACTOR RECEPTOR 1"/>
    <property type="match status" value="1"/>
</dbReference>
<dbReference type="Gene3D" id="3.50.50.60">
    <property type="entry name" value="FAD/NAD(P)-binding domain"/>
    <property type="match status" value="1"/>
</dbReference>
<dbReference type="EMBL" id="FPCA01000002">
    <property type="protein sequence ID" value="SFU74439.1"/>
    <property type="molecule type" value="Genomic_DNA"/>
</dbReference>
<dbReference type="InterPro" id="IPR011777">
    <property type="entry name" value="Geranylgeranyl_Rdtase_fam"/>
</dbReference>
<reference evidence="3" key="1">
    <citation type="submission" date="2016-10" db="EMBL/GenBank/DDBJ databases">
        <authorList>
            <person name="Varghese N."/>
        </authorList>
    </citation>
    <scope>NUCLEOTIDE SEQUENCE [LARGE SCALE GENOMIC DNA]</scope>
    <source>
        <strain evidence="3">DSM 18820</strain>
    </source>
</reference>
<dbReference type="SUPFAM" id="SSF51905">
    <property type="entry name" value="FAD/NAD(P)-binding domain"/>
    <property type="match status" value="1"/>
</dbReference>
<dbReference type="Pfam" id="PF01494">
    <property type="entry name" value="FAD_binding_3"/>
    <property type="match status" value="1"/>
</dbReference>
<evidence type="ECO:0000259" key="1">
    <source>
        <dbReference type="Pfam" id="PF01494"/>
    </source>
</evidence>
<dbReference type="OrthoDB" id="9806565at2"/>
<organism evidence="2 3">
    <name type="scientific">Pontibacter akesuensis</name>
    <dbReference type="NCBI Taxonomy" id="388950"/>
    <lineage>
        <taxon>Bacteria</taxon>
        <taxon>Pseudomonadati</taxon>
        <taxon>Bacteroidota</taxon>
        <taxon>Cytophagia</taxon>
        <taxon>Cytophagales</taxon>
        <taxon>Hymenobacteraceae</taxon>
        <taxon>Pontibacter</taxon>
    </lineage>
</organism>
<evidence type="ECO:0000313" key="3">
    <source>
        <dbReference type="Proteomes" id="UP000182491"/>
    </source>
</evidence>
<protein>
    <submittedName>
        <fullName evidence="2">Geranylgeranyl reductase family</fullName>
    </submittedName>
</protein>
<evidence type="ECO:0000313" key="2">
    <source>
        <dbReference type="EMBL" id="SFU74439.1"/>
    </source>
</evidence>
<dbReference type="NCBIfam" id="TIGR02032">
    <property type="entry name" value="GG-red-SF"/>
    <property type="match status" value="1"/>
</dbReference>
<accession>A0A1I7ING2</accession>
<dbReference type="Proteomes" id="UP000182491">
    <property type="component" value="Unassembled WGS sequence"/>
</dbReference>
<dbReference type="AlphaFoldDB" id="A0A1I7ING2"/>
<name>A0A1I7ING2_9BACT</name>
<sequence>MYKTDICILGAGPGGATAALHLANKGIPSLLLDKATFPRDKICGDALSGKVVNELRRISPELPEALGVRQESLPSWGIHFISPGGHKLSVPFVQDYNPTEDAPAGYISKRIDFDNFLVEQVRRRPEITLWENTDIAKYERTPEGGFILKNKQDEPLVQAKLLLVANGAQSGFTRHVAGLQLKPEHFCAGLRAYYKGVAGMDADNFIELHFFKDFLPGYLWVFPLANGEANVGVGMLSSAVSKKKVNLKKEMLRMIATHPSLKQRFANAELVDDIRGFGLPLGSAKRSISGDNYMLLGDAGALIDPFTGEGISNAMISGRWAAEQAAASLQTQDFTAAALQSYDKAVYNRLWKELRLSRHLQKLLNYPWLFDKVASKASKNQALAETISCMLNDVDLRERFKQPSFYMKLLFN</sequence>
<dbReference type="InterPro" id="IPR036188">
    <property type="entry name" value="FAD/NAD-bd_sf"/>
</dbReference>
<dbReference type="InterPro" id="IPR002938">
    <property type="entry name" value="FAD-bd"/>
</dbReference>
<dbReference type="GO" id="GO:0071949">
    <property type="term" value="F:FAD binding"/>
    <property type="evidence" value="ECO:0007669"/>
    <property type="project" value="InterPro"/>
</dbReference>
<gene>
    <name evidence="2" type="ORF">SAMN04487941_2347</name>
</gene>
<feature type="domain" description="FAD-binding" evidence="1">
    <location>
        <begin position="3"/>
        <end position="322"/>
    </location>
</feature>